<evidence type="ECO:0000313" key="1">
    <source>
        <dbReference type="EMBL" id="KAJ5414026.1"/>
    </source>
</evidence>
<name>A0A9W9WB02_9EURO</name>
<reference evidence="1" key="1">
    <citation type="submission" date="2022-12" db="EMBL/GenBank/DDBJ databases">
        <authorList>
            <person name="Petersen C."/>
        </authorList>
    </citation>
    <scope>NUCLEOTIDE SEQUENCE</scope>
    <source>
        <strain evidence="1">IBT 29677</strain>
    </source>
</reference>
<dbReference type="GeneID" id="81364270"/>
<dbReference type="EMBL" id="JAPZBU010000003">
    <property type="protein sequence ID" value="KAJ5414026.1"/>
    <property type="molecule type" value="Genomic_DNA"/>
</dbReference>
<proteinExistence type="predicted"/>
<evidence type="ECO:0000313" key="2">
    <source>
        <dbReference type="Proteomes" id="UP001147747"/>
    </source>
</evidence>
<reference evidence="1" key="2">
    <citation type="journal article" date="2023" name="IMA Fungus">
        <title>Comparative genomic study of the Penicillium genus elucidates a diverse pangenome and 15 lateral gene transfer events.</title>
        <authorList>
            <person name="Petersen C."/>
            <person name="Sorensen T."/>
            <person name="Nielsen M.R."/>
            <person name="Sondergaard T.E."/>
            <person name="Sorensen J.L."/>
            <person name="Fitzpatrick D.A."/>
            <person name="Frisvad J.C."/>
            <person name="Nielsen K.L."/>
        </authorList>
    </citation>
    <scope>NUCLEOTIDE SEQUENCE</scope>
    <source>
        <strain evidence="1">IBT 29677</strain>
    </source>
</reference>
<dbReference type="AlphaFoldDB" id="A0A9W9WB02"/>
<gene>
    <name evidence="1" type="ORF">N7509_000653</name>
</gene>
<keyword evidence="2" id="KW-1185">Reference proteome</keyword>
<dbReference type="RefSeq" id="XP_056493872.1">
    <property type="nucleotide sequence ID" value="XM_056625290.1"/>
</dbReference>
<comment type="caution">
    <text evidence="1">The sequence shown here is derived from an EMBL/GenBank/DDBJ whole genome shotgun (WGS) entry which is preliminary data.</text>
</comment>
<sequence length="60" mass="6345">MDIKPCEGGYESKTRVGKEGLARLPLLGSLRFDIDLFGSGSDLFGSALLFSVLLGDDPIG</sequence>
<accession>A0A9W9WB02</accession>
<dbReference type="Proteomes" id="UP001147747">
    <property type="component" value="Unassembled WGS sequence"/>
</dbReference>
<organism evidence="1 2">
    <name type="scientific">Penicillium cosmopolitanum</name>
    <dbReference type="NCBI Taxonomy" id="1131564"/>
    <lineage>
        <taxon>Eukaryota</taxon>
        <taxon>Fungi</taxon>
        <taxon>Dikarya</taxon>
        <taxon>Ascomycota</taxon>
        <taxon>Pezizomycotina</taxon>
        <taxon>Eurotiomycetes</taxon>
        <taxon>Eurotiomycetidae</taxon>
        <taxon>Eurotiales</taxon>
        <taxon>Aspergillaceae</taxon>
        <taxon>Penicillium</taxon>
    </lineage>
</organism>
<protein>
    <submittedName>
        <fullName evidence="1">Uncharacterized protein</fullName>
    </submittedName>
</protein>